<dbReference type="Proteomes" id="UP000002038">
    <property type="component" value="Unassembled WGS sequence"/>
</dbReference>
<keyword evidence="2" id="KW-1185">Reference proteome</keyword>
<dbReference type="VEuPathDB" id="FungiDB:BDBG_18029"/>
<dbReference type="RefSeq" id="XP_031581431.1">
    <property type="nucleotide sequence ID" value="XM_031725622.1"/>
</dbReference>
<proteinExistence type="predicted"/>
<evidence type="ECO:0000313" key="2">
    <source>
        <dbReference type="Proteomes" id="UP000002038"/>
    </source>
</evidence>
<accession>A0A179V4P1</accession>
<sequence>MSNNNMRELSSIAGIHITQQLQYEEIQQLTHATSASTKALKECLDAFTYFNTSDLTLYSSWRMKMLAKLSVDEDVISSLINQD</sequence>
<protein>
    <submittedName>
        <fullName evidence="1">Uncharacterized protein</fullName>
    </submittedName>
</protein>
<organism evidence="1 2">
    <name type="scientific">Blastomyces gilchristii (strain SLH14081)</name>
    <name type="common">Blastomyces dermatitidis</name>
    <dbReference type="NCBI Taxonomy" id="559298"/>
    <lineage>
        <taxon>Eukaryota</taxon>
        <taxon>Fungi</taxon>
        <taxon>Dikarya</taxon>
        <taxon>Ascomycota</taxon>
        <taxon>Pezizomycotina</taxon>
        <taxon>Eurotiomycetes</taxon>
        <taxon>Eurotiomycetidae</taxon>
        <taxon>Onygenales</taxon>
        <taxon>Ajellomycetaceae</taxon>
        <taxon>Blastomyces</taxon>
    </lineage>
</organism>
<name>A0A179V4P1_BLAGS</name>
<gene>
    <name evidence="1" type="ORF">BDBG_18029</name>
</gene>
<reference evidence="2" key="1">
    <citation type="journal article" date="2015" name="PLoS Genet.">
        <title>The dynamic genome and transcriptome of the human fungal pathogen Blastomyces and close relative Emmonsia.</title>
        <authorList>
            <person name="Munoz J.F."/>
            <person name="Gauthier G.M."/>
            <person name="Desjardins C.A."/>
            <person name="Gallo J.E."/>
            <person name="Holder J."/>
            <person name="Sullivan T.D."/>
            <person name="Marty A.J."/>
            <person name="Carmen J.C."/>
            <person name="Chen Z."/>
            <person name="Ding L."/>
            <person name="Gujja S."/>
            <person name="Magrini V."/>
            <person name="Misas E."/>
            <person name="Mitreva M."/>
            <person name="Priest M."/>
            <person name="Saif S."/>
            <person name="Whiston E.A."/>
            <person name="Young S."/>
            <person name="Zeng Q."/>
            <person name="Goldman W.E."/>
            <person name="Mardis E.R."/>
            <person name="Taylor J.W."/>
            <person name="McEwen J.G."/>
            <person name="Clay O.K."/>
            <person name="Klein B.S."/>
            <person name="Cuomo C.A."/>
        </authorList>
    </citation>
    <scope>NUCLEOTIDE SEQUENCE [LARGE SCALE GENOMIC DNA]</scope>
    <source>
        <strain evidence="2">SLH14081</strain>
    </source>
</reference>
<dbReference type="AlphaFoldDB" id="A0A179V4P1"/>
<dbReference type="KEGG" id="bgh:BDBG_18029"/>
<dbReference type="GeneID" id="42529521"/>
<evidence type="ECO:0000313" key="1">
    <source>
        <dbReference type="EMBL" id="OAT14419.1"/>
    </source>
</evidence>
<dbReference type="EMBL" id="GG657492">
    <property type="protein sequence ID" value="OAT14419.1"/>
    <property type="molecule type" value="Genomic_DNA"/>
</dbReference>